<proteinExistence type="predicted"/>
<dbReference type="AlphaFoldDB" id="A0A915CYJ9"/>
<dbReference type="WBParaSite" id="jg1352">
    <property type="protein sequence ID" value="jg1352"/>
    <property type="gene ID" value="jg1352"/>
</dbReference>
<sequence>MPSVMLPSYETEEITNELQQIIPETEEASSYGLHIKKSLNDLEYWIKDEDYQYDFKNENNSLRIIQTYVDPYTEELESTSFLIADHAVLRLRAKIKQYLEESNACPDCSSCTHSKACGIESQMWFRKFHYHGIGQHNNNNDKEILSNKLTSGPAFFRPSIRALKQEDFLQGSSISFLSRPYYNCGIELRVVKVCLNAEPFYAVEFKAIENPEQNFKITLELANELCNLIEHIYIPFWSLSFKPRQGPDKKVYRISKKFGGNREFIFDFKHQENSYCLRITEHNTNNKKVKTARSINIPANFLKELQKELREKLKLAVRGVLESCVPLLQQHQFS</sequence>
<reference evidence="2" key="1">
    <citation type="submission" date="2022-11" db="UniProtKB">
        <authorList>
            <consortium name="WormBaseParasite"/>
        </authorList>
    </citation>
    <scope>IDENTIFICATION</scope>
</reference>
<protein>
    <submittedName>
        <fullName evidence="2">Uncharacterized protein</fullName>
    </submittedName>
</protein>
<dbReference type="Proteomes" id="UP000887574">
    <property type="component" value="Unplaced"/>
</dbReference>
<accession>A0A915CYJ9</accession>
<keyword evidence="1" id="KW-1185">Reference proteome</keyword>
<evidence type="ECO:0000313" key="2">
    <source>
        <dbReference type="WBParaSite" id="jg1352"/>
    </source>
</evidence>
<organism evidence="1 2">
    <name type="scientific">Ditylenchus dipsaci</name>
    <dbReference type="NCBI Taxonomy" id="166011"/>
    <lineage>
        <taxon>Eukaryota</taxon>
        <taxon>Metazoa</taxon>
        <taxon>Ecdysozoa</taxon>
        <taxon>Nematoda</taxon>
        <taxon>Chromadorea</taxon>
        <taxon>Rhabditida</taxon>
        <taxon>Tylenchina</taxon>
        <taxon>Tylenchomorpha</taxon>
        <taxon>Sphaerularioidea</taxon>
        <taxon>Anguinidae</taxon>
        <taxon>Anguininae</taxon>
        <taxon>Ditylenchus</taxon>
    </lineage>
</organism>
<evidence type="ECO:0000313" key="1">
    <source>
        <dbReference type="Proteomes" id="UP000887574"/>
    </source>
</evidence>
<name>A0A915CYJ9_9BILA</name>